<dbReference type="Proteomes" id="UP000011919">
    <property type="component" value="Unassembled WGS sequence"/>
</dbReference>
<organism evidence="4 5">
    <name type="scientific">Bhargavaea cecembensis DSE10</name>
    <dbReference type="NCBI Taxonomy" id="1235279"/>
    <lineage>
        <taxon>Bacteria</taxon>
        <taxon>Bacillati</taxon>
        <taxon>Bacillota</taxon>
        <taxon>Bacilli</taxon>
        <taxon>Bacillales</taxon>
        <taxon>Caryophanaceae</taxon>
        <taxon>Bhargavaea</taxon>
    </lineage>
</organism>
<evidence type="ECO:0000256" key="2">
    <source>
        <dbReference type="ARBA" id="ARBA00023186"/>
    </source>
</evidence>
<keyword evidence="5" id="KW-1185">Reference proteome</keyword>
<accession>M7NKH7</accession>
<evidence type="ECO:0000313" key="4">
    <source>
        <dbReference type="EMBL" id="EMR07712.1"/>
    </source>
</evidence>
<evidence type="ECO:0000313" key="5">
    <source>
        <dbReference type="Proteomes" id="UP000011919"/>
    </source>
</evidence>
<dbReference type="eggNOG" id="COG0829">
    <property type="taxonomic scope" value="Bacteria"/>
</dbReference>
<protein>
    <recommendedName>
        <fullName evidence="3">Urease accessory protein UreD</fullName>
    </recommendedName>
</protein>
<comment type="subunit">
    <text evidence="3">UreD, UreF and UreG form a complex that acts as a GTP-hydrolysis-dependent molecular chaperone, activating the urease apoprotein by helping to assemble the nickel containing metallocenter of UreC. The UreE protein probably delivers the nickel.</text>
</comment>
<keyword evidence="3" id="KW-0963">Cytoplasm</keyword>
<comment type="caution">
    <text evidence="4">The sequence shown here is derived from an EMBL/GenBank/DDBJ whole genome shotgun (WGS) entry which is preliminary data.</text>
</comment>
<dbReference type="STRING" id="1235279.C772_00040"/>
<proteinExistence type="inferred from homology"/>
<comment type="subcellular location">
    <subcellularLocation>
        <location evidence="3">Cytoplasm</location>
    </subcellularLocation>
</comment>
<dbReference type="InterPro" id="IPR002669">
    <property type="entry name" value="UreD"/>
</dbReference>
<evidence type="ECO:0000256" key="1">
    <source>
        <dbReference type="ARBA" id="ARBA00007177"/>
    </source>
</evidence>
<sequence>MTVTQWTGELNLSLEDRAGKTVARNVYFQGAFKVMRPIYHDDSGKVCYYLLNPGGGYLDGDRYRMDITAEPDARVTLTTQGATKVYKTPKDHAYQETTMTLKAGSYLEYLPDPLIAYKDAAYRQKNIVRMESGATFLYTDILTPGWSPDGGQFAFDSVRLINEIYVDGEPAVFDNIRLSPSDQKVGGLGFMEGYTHLGSMIAIGEQTTDDLIDILHDLLAGTLEEDQVKFGISRLAVPGFSIRILGRSTGRIEKMLNACHKRISEEWLGLTPASLRKY</sequence>
<evidence type="ECO:0000256" key="3">
    <source>
        <dbReference type="HAMAP-Rule" id="MF_01384"/>
    </source>
</evidence>
<dbReference type="PANTHER" id="PTHR33643">
    <property type="entry name" value="UREASE ACCESSORY PROTEIN D"/>
    <property type="match status" value="1"/>
</dbReference>
<dbReference type="GO" id="GO:0016151">
    <property type="term" value="F:nickel cation binding"/>
    <property type="evidence" value="ECO:0007669"/>
    <property type="project" value="UniProtKB-UniRule"/>
</dbReference>
<reference evidence="4 5" key="1">
    <citation type="journal article" date="2013" name="Genome Announc.">
        <title>Draft Genome Sequence of Bhargavaea cecembensis Strain DSE10T, Isolated from a Deep-Sea Sediment Sample Collected at a Depth of 5,904 m from the Chagos-Laccadive Ridge System in the Indian Ocean.</title>
        <authorList>
            <person name="Shivaji S."/>
            <person name="Ara S."/>
            <person name="Begum Z."/>
            <person name="Ruth M."/>
            <person name="Singh A."/>
            <person name="Kumar Pinnaka A."/>
        </authorList>
    </citation>
    <scope>NUCLEOTIDE SEQUENCE [LARGE SCALE GENOMIC DNA]</scope>
    <source>
        <strain evidence="4 5">DSE10</strain>
    </source>
</reference>
<dbReference type="AlphaFoldDB" id="M7NKH7"/>
<comment type="function">
    <text evidence="3">Required for maturation of urease via the functional incorporation of the urease nickel metallocenter.</text>
</comment>
<dbReference type="PANTHER" id="PTHR33643:SF1">
    <property type="entry name" value="UREASE ACCESSORY PROTEIN D"/>
    <property type="match status" value="1"/>
</dbReference>
<dbReference type="PATRIC" id="fig|1235279.3.peg.41"/>
<dbReference type="Pfam" id="PF01774">
    <property type="entry name" value="UreD"/>
    <property type="match status" value="1"/>
</dbReference>
<dbReference type="HAMAP" id="MF_01384">
    <property type="entry name" value="UreD"/>
    <property type="match status" value="1"/>
</dbReference>
<keyword evidence="2 3" id="KW-0143">Chaperone</keyword>
<keyword evidence="3" id="KW-0996">Nickel insertion</keyword>
<name>M7NKH7_9BACL</name>
<gene>
    <name evidence="4" type="primary">ureH</name>
    <name evidence="3" type="synonym">ureD</name>
    <name evidence="4" type="ORF">C772_00040</name>
</gene>
<dbReference type="GO" id="GO:0005737">
    <property type="term" value="C:cytoplasm"/>
    <property type="evidence" value="ECO:0007669"/>
    <property type="project" value="UniProtKB-SubCell"/>
</dbReference>
<comment type="similarity">
    <text evidence="1 3">Belongs to the UreD family.</text>
</comment>
<dbReference type="EMBL" id="AOFT01000001">
    <property type="protein sequence ID" value="EMR07712.1"/>
    <property type="molecule type" value="Genomic_DNA"/>
</dbReference>